<feature type="compositionally biased region" description="Basic and acidic residues" evidence="1">
    <location>
        <begin position="132"/>
        <end position="145"/>
    </location>
</feature>
<dbReference type="GO" id="GO:0044183">
    <property type="term" value="F:protein folding chaperone"/>
    <property type="evidence" value="ECO:0007669"/>
    <property type="project" value="TreeGrafter"/>
</dbReference>
<dbReference type="InterPro" id="IPR001623">
    <property type="entry name" value="DnaJ_domain"/>
</dbReference>
<keyword evidence="4" id="KW-1185">Reference proteome</keyword>
<dbReference type="AlphaFoldDB" id="A0A1L7WQQ4"/>
<evidence type="ECO:0000313" key="3">
    <source>
        <dbReference type="EMBL" id="CZR55095.1"/>
    </source>
</evidence>
<dbReference type="InterPro" id="IPR036869">
    <property type="entry name" value="J_dom_sf"/>
</dbReference>
<protein>
    <recommendedName>
        <fullName evidence="2">J domain-containing protein</fullName>
    </recommendedName>
</protein>
<dbReference type="Gene3D" id="1.10.287.110">
    <property type="entry name" value="DnaJ domain"/>
    <property type="match status" value="1"/>
</dbReference>
<evidence type="ECO:0000256" key="1">
    <source>
        <dbReference type="SAM" id="MobiDB-lite"/>
    </source>
</evidence>
<dbReference type="PROSITE" id="PS50076">
    <property type="entry name" value="DNAJ_2"/>
    <property type="match status" value="1"/>
</dbReference>
<dbReference type="SMART" id="SM00271">
    <property type="entry name" value="DnaJ"/>
    <property type="match status" value="1"/>
</dbReference>
<dbReference type="GO" id="GO:0005737">
    <property type="term" value="C:cytoplasm"/>
    <property type="evidence" value="ECO:0007669"/>
    <property type="project" value="TreeGrafter"/>
</dbReference>
<dbReference type="EMBL" id="FJOG01000006">
    <property type="protein sequence ID" value="CZR55095.1"/>
    <property type="molecule type" value="Genomic_DNA"/>
</dbReference>
<dbReference type="OrthoDB" id="10250354at2759"/>
<evidence type="ECO:0000313" key="4">
    <source>
        <dbReference type="Proteomes" id="UP000184330"/>
    </source>
</evidence>
<organism evidence="3 4">
    <name type="scientific">Phialocephala subalpina</name>
    <dbReference type="NCBI Taxonomy" id="576137"/>
    <lineage>
        <taxon>Eukaryota</taxon>
        <taxon>Fungi</taxon>
        <taxon>Dikarya</taxon>
        <taxon>Ascomycota</taxon>
        <taxon>Pezizomycotina</taxon>
        <taxon>Leotiomycetes</taxon>
        <taxon>Helotiales</taxon>
        <taxon>Mollisiaceae</taxon>
        <taxon>Phialocephala</taxon>
        <taxon>Phialocephala fortinii species complex</taxon>
    </lineage>
</organism>
<feature type="domain" description="J" evidence="2">
    <location>
        <begin position="3"/>
        <end position="73"/>
    </location>
</feature>
<proteinExistence type="predicted"/>
<name>A0A1L7WQQ4_9HELO</name>
<sequence>MKNFDPTINIYELFQLPLNCTPTIKKQYQKLALIHHSDKNPQNPAATAEFQKIVAAYEILSNESRRQERDEVWTRHLFYGSRKSDKGKERGVCREGTYKHADGTSSYYQPPPRETWDWPEDWNWTSAKRPAKREGKKESRVEEKLVDGYTQEEWAEWEREQEQYCEGLEGQAEKEVESLGS</sequence>
<feature type="region of interest" description="Disordered" evidence="1">
    <location>
        <begin position="124"/>
        <end position="145"/>
    </location>
</feature>
<dbReference type="SUPFAM" id="SSF46565">
    <property type="entry name" value="Chaperone J-domain"/>
    <property type="match status" value="1"/>
</dbReference>
<dbReference type="GO" id="GO:0051082">
    <property type="term" value="F:unfolded protein binding"/>
    <property type="evidence" value="ECO:0007669"/>
    <property type="project" value="TreeGrafter"/>
</dbReference>
<reference evidence="3 4" key="1">
    <citation type="submission" date="2016-03" db="EMBL/GenBank/DDBJ databases">
        <authorList>
            <person name="Ploux O."/>
        </authorList>
    </citation>
    <scope>NUCLEOTIDE SEQUENCE [LARGE SCALE GENOMIC DNA]</scope>
    <source>
        <strain evidence="3 4">UAMH 11012</strain>
    </source>
</reference>
<dbReference type="PANTHER" id="PTHR43948:SF10">
    <property type="entry name" value="MRJ, ISOFORM E"/>
    <property type="match status" value="1"/>
</dbReference>
<dbReference type="CDD" id="cd06257">
    <property type="entry name" value="DnaJ"/>
    <property type="match status" value="1"/>
</dbReference>
<dbReference type="Pfam" id="PF00226">
    <property type="entry name" value="DnaJ"/>
    <property type="match status" value="1"/>
</dbReference>
<evidence type="ECO:0000259" key="2">
    <source>
        <dbReference type="PROSITE" id="PS50076"/>
    </source>
</evidence>
<gene>
    <name evidence="3" type="ORF">PAC_04981</name>
</gene>
<accession>A0A1L7WQQ4</accession>
<dbReference type="Proteomes" id="UP000184330">
    <property type="component" value="Unassembled WGS sequence"/>
</dbReference>
<dbReference type="GO" id="GO:0005634">
    <property type="term" value="C:nucleus"/>
    <property type="evidence" value="ECO:0007669"/>
    <property type="project" value="TreeGrafter"/>
</dbReference>
<feature type="compositionally biased region" description="Basic and acidic residues" evidence="1">
    <location>
        <begin position="83"/>
        <end position="102"/>
    </location>
</feature>
<dbReference type="GO" id="GO:0051087">
    <property type="term" value="F:protein-folding chaperone binding"/>
    <property type="evidence" value="ECO:0007669"/>
    <property type="project" value="TreeGrafter"/>
</dbReference>
<feature type="region of interest" description="Disordered" evidence="1">
    <location>
        <begin position="83"/>
        <end position="112"/>
    </location>
</feature>
<dbReference type="STRING" id="576137.A0A1L7WQQ4"/>
<dbReference type="PRINTS" id="PR00625">
    <property type="entry name" value="JDOMAIN"/>
</dbReference>
<dbReference type="PANTHER" id="PTHR43948">
    <property type="entry name" value="DNAJ HOMOLOG SUBFAMILY B"/>
    <property type="match status" value="1"/>
</dbReference>